<organism evidence="3">
    <name type="scientific">Angiostrongylus costaricensis</name>
    <name type="common">Nematode worm</name>
    <dbReference type="NCBI Taxonomy" id="334426"/>
    <lineage>
        <taxon>Eukaryota</taxon>
        <taxon>Metazoa</taxon>
        <taxon>Ecdysozoa</taxon>
        <taxon>Nematoda</taxon>
        <taxon>Chromadorea</taxon>
        <taxon>Rhabditida</taxon>
        <taxon>Rhabditina</taxon>
        <taxon>Rhabditomorpha</taxon>
        <taxon>Strongyloidea</taxon>
        <taxon>Metastrongylidae</taxon>
        <taxon>Angiostrongylus</taxon>
    </lineage>
</organism>
<sequence>CYTFAKEDFFHFRVSIAITVHWVPPRPEIWHESNITRATKRFWELEWSKSTYLKECSERVLQVVPVYFWPGERIDLPCKMCELTMAYNGKIKYWAKAIQMDEFLKAPQVRQNSNTSRLLNKNTKNHLINAEDNRKSVVAATNKLYLLYDIWANPSSQGIYFCYDEQSISNTNLFFVVLAMTPPVSIYDYDRLYGDSCDNEKHMHIEPSFNWRFRFLPTFRDYKPSHCVKGTRCASYKVFFLLDT</sequence>
<dbReference type="OrthoDB" id="5835400at2759"/>
<gene>
    <name evidence="1" type="ORF">ACOC_LOCUS6433</name>
</gene>
<accession>A0A0R3PN47</accession>
<evidence type="ECO:0000313" key="2">
    <source>
        <dbReference type="Proteomes" id="UP000267027"/>
    </source>
</evidence>
<evidence type="ECO:0000313" key="3">
    <source>
        <dbReference type="WBParaSite" id="ACOC_0000643201-mRNA-1"/>
    </source>
</evidence>
<reference evidence="3" key="1">
    <citation type="submission" date="2017-02" db="UniProtKB">
        <authorList>
            <consortium name="WormBaseParasite"/>
        </authorList>
    </citation>
    <scope>IDENTIFICATION</scope>
</reference>
<protein>
    <submittedName>
        <fullName evidence="3">Ig-like domain-containing protein</fullName>
    </submittedName>
</protein>
<dbReference type="OMA" id="PEIWHES"/>
<evidence type="ECO:0000313" key="1">
    <source>
        <dbReference type="EMBL" id="VDM58018.1"/>
    </source>
</evidence>
<dbReference type="WBParaSite" id="ACOC_0000643201-mRNA-1">
    <property type="protein sequence ID" value="ACOC_0000643201-mRNA-1"/>
    <property type="gene ID" value="ACOC_0000643201"/>
</dbReference>
<name>A0A0R3PN47_ANGCS</name>
<reference evidence="1 2" key="2">
    <citation type="submission" date="2018-11" db="EMBL/GenBank/DDBJ databases">
        <authorList>
            <consortium name="Pathogen Informatics"/>
        </authorList>
    </citation>
    <scope>NUCLEOTIDE SEQUENCE [LARGE SCALE GENOMIC DNA]</scope>
    <source>
        <strain evidence="1 2">Costa Rica</strain>
    </source>
</reference>
<dbReference type="EMBL" id="UYYA01003945">
    <property type="protein sequence ID" value="VDM58018.1"/>
    <property type="molecule type" value="Genomic_DNA"/>
</dbReference>
<dbReference type="Proteomes" id="UP000267027">
    <property type="component" value="Unassembled WGS sequence"/>
</dbReference>
<keyword evidence="2" id="KW-1185">Reference proteome</keyword>
<proteinExistence type="predicted"/>
<dbReference type="AlphaFoldDB" id="A0A0R3PN47"/>